<organism evidence="6">
    <name type="scientific">Glycine max</name>
    <name type="common">Soybean</name>
    <name type="synonym">Glycine hispida</name>
    <dbReference type="NCBI Taxonomy" id="3847"/>
    <lineage>
        <taxon>Eukaryota</taxon>
        <taxon>Viridiplantae</taxon>
        <taxon>Streptophyta</taxon>
        <taxon>Embryophyta</taxon>
        <taxon>Tracheophyta</taxon>
        <taxon>Spermatophyta</taxon>
        <taxon>Magnoliopsida</taxon>
        <taxon>eudicotyledons</taxon>
        <taxon>Gunneridae</taxon>
        <taxon>Pentapetalae</taxon>
        <taxon>rosids</taxon>
        <taxon>fabids</taxon>
        <taxon>Fabales</taxon>
        <taxon>Fabaceae</taxon>
        <taxon>Papilionoideae</taxon>
        <taxon>50 kb inversion clade</taxon>
        <taxon>NPAAA clade</taxon>
        <taxon>indigoferoid/millettioid clade</taxon>
        <taxon>Phaseoleae</taxon>
        <taxon>Glycine</taxon>
        <taxon>Glycine subgen. Soja</taxon>
    </lineage>
</organism>
<feature type="transmembrane region" description="Helical" evidence="3">
    <location>
        <begin position="59"/>
        <end position="78"/>
    </location>
</feature>
<dbReference type="HOGENOM" id="CLU_1931296_0_0_1"/>
<evidence type="ECO:0000256" key="1">
    <source>
        <dbReference type="ARBA" id="ARBA00004651"/>
    </source>
</evidence>
<comment type="subcellular location">
    <subcellularLocation>
        <location evidence="1">Cell membrane</location>
        <topology evidence="1">Multi-pass membrane protein</topology>
    </subcellularLocation>
</comment>
<dbReference type="GO" id="GO:0005886">
    <property type="term" value="C:plasma membrane"/>
    <property type="evidence" value="ECO:0007669"/>
    <property type="project" value="UniProtKB-SubCell"/>
</dbReference>
<dbReference type="InterPro" id="IPR003855">
    <property type="entry name" value="K+_transporter"/>
</dbReference>
<dbReference type="InterPro" id="IPR053951">
    <property type="entry name" value="K_trans_N"/>
</dbReference>
<comment type="similarity">
    <text evidence="2">Belongs to the HAK/KUP transporter (TC 2.A.72.3) family.</text>
</comment>
<dbReference type="EnsemblPlants" id="KRH75505">
    <property type="protein sequence ID" value="KRH75505"/>
    <property type="gene ID" value="GLYMA_01G088800"/>
</dbReference>
<dbReference type="Gene3D" id="3.40.50.620">
    <property type="entry name" value="HUPs"/>
    <property type="match status" value="1"/>
</dbReference>
<dbReference type="Proteomes" id="UP000008827">
    <property type="component" value="Chromosome 1"/>
</dbReference>
<feature type="domain" description="K+ potassium transporter integral membrane" evidence="4">
    <location>
        <begin position="88"/>
        <end position="121"/>
    </location>
</feature>
<evidence type="ECO:0000313" key="5">
    <source>
        <dbReference type="EMBL" id="KRH75505.1"/>
    </source>
</evidence>
<dbReference type="SMR" id="K7K2S5"/>
<dbReference type="PANTHER" id="PTHR30540:SF98">
    <property type="entry name" value="POTASSIUM TRANSPORTER 6"/>
    <property type="match status" value="1"/>
</dbReference>
<keyword evidence="3" id="KW-0812">Transmembrane</keyword>
<dbReference type="InterPro" id="IPR014729">
    <property type="entry name" value="Rossmann-like_a/b/a_fold"/>
</dbReference>
<evidence type="ECO:0000256" key="3">
    <source>
        <dbReference type="SAM" id="Phobius"/>
    </source>
</evidence>
<reference evidence="5" key="3">
    <citation type="submission" date="2018-07" db="EMBL/GenBank/DDBJ databases">
        <title>WGS assembly of Glycine max.</title>
        <authorList>
            <person name="Schmutz J."/>
            <person name="Cannon S."/>
            <person name="Schlueter J."/>
            <person name="Ma J."/>
            <person name="Mitros T."/>
            <person name="Nelson W."/>
            <person name="Hyten D."/>
            <person name="Song Q."/>
            <person name="Thelen J."/>
            <person name="Cheng J."/>
            <person name="Xu D."/>
            <person name="Hellsten U."/>
            <person name="May G."/>
            <person name="Yu Y."/>
            <person name="Sakurai T."/>
            <person name="Umezawa T."/>
            <person name="Bhattacharyya M."/>
            <person name="Sandhu D."/>
            <person name="Valliyodan B."/>
            <person name="Lindquist E."/>
            <person name="Peto M."/>
            <person name="Grant D."/>
            <person name="Shu S."/>
            <person name="Goodstein D."/>
            <person name="Barry K."/>
            <person name="Futrell-Griggs M."/>
            <person name="Abernathy B."/>
            <person name="Du J."/>
            <person name="Tian Z."/>
            <person name="Zhu L."/>
            <person name="Gill N."/>
            <person name="Joshi T."/>
            <person name="Libault M."/>
            <person name="Sethuraman A."/>
            <person name="Zhang X."/>
            <person name="Shinozaki K."/>
            <person name="Nguyen H."/>
            <person name="Wing R."/>
            <person name="Cregan P."/>
            <person name="Specht J."/>
            <person name="Grimwood J."/>
            <person name="Rokhsar D."/>
            <person name="Stacey G."/>
            <person name="Shoemaker R."/>
            <person name="Jackson S."/>
        </authorList>
    </citation>
    <scope>NUCLEOTIDE SEQUENCE</scope>
    <source>
        <tissue evidence="5">Callus</tissue>
    </source>
</reference>
<evidence type="ECO:0000313" key="7">
    <source>
        <dbReference type="Proteomes" id="UP000008827"/>
    </source>
</evidence>
<evidence type="ECO:0000259" key="4">
    <source>
        <dbReference type="Pfam" id="PF02705"/>
    </source>
</evidence>
<keyword evidence="3" id="KW-0472">Membrane</keyword>
<keyword evidence="7" id="KW-1185">Reference proteome</keyword>
<dbReference type="Pfam" id="PF02705">
    <property type="entry name" value="K_trans"/>
    <property type="match status" value="1"/>
</dbReference>
<dbReference type="PANTHER" id="PTHR30540">
    <property type="entry name" value="OSMOTIC STRESS POTASSIUM TRANSPORTER"/>
    <property type="match status" value="1"/>
</dbReference>
<evidence type="ECO:0000313" key="6">
    <source>
        <dbReference type="EnsemblPlants" id="KRH75505"/>
    </source>
</evidence>
<accession>K7K2S5</accession>
<dbReference type="InParanoid" id="K7K2S5"/>
<dbReference type="PaxDb" id="3847-GLYMA01G22567.1"/>
<dbReference type="AlphaFoldDB" id="K7K2S5"/>
<proteinExistence type="inferred from homology"/>
<reference evidence="6" key="2">
    <citation type="submission" date="2018-02" db="UniProtKB">
        <authorList>
            <consortium name="EnsemblPlants"/>
        </authorList>
    </citation>
    <scope>IDENTIFICATION</scope>
    <source>
        <strain evidence="6">Williams 82</strain>
    </source>
</reference>
<keyword evidence="3" id="KW-1133">Transmembrane helix</keyword>
<dbReference type="EMBL" id="CM000834">
    <property type="protein sequence ID" value="KRH75505.1"/>
    <property type="molecule type" value="Genomic_DNA"/>
</dbReference>
<feature type="transmembrane region" description="Helical" evidence="3">
    <location>
        <begin position="90"/>
        <end position="114"/>
    </location>
</feature>
<dbReference type="GO" id="GO:0015079">
    <property type="term" value="F:potassium ion transmembrane transporter activity"/>
    <property type="evidence" value="ECO:0007669"/>
    <property type="project" value="InterPro"/>
</dbReference>
<gene>
    <name evidence="5" type="ORF">GLYMA_01G088800</name>
</gene>
<reference evidence="5 6" key="1">
    <citation type="journal article" date="2010" name="Nature">
        <title>Genome sequence of the palaeopolyploid soybean.</title>
        <authorList>
            <person name="Schmutz J."/>
            <person name="Cannon S.B."/>
            <person name="Schlueter J."/>
            <person name="Ma J."/>
            <person name="Mitros T."/>
            <person name="Nelson W."/>
            <person name="Hyten D.L."/>
            <person name="Song Q."/>
            <person name="Thelen J.J."/>
            <person name="Cheng J."/>
            <person name="Xu D."/>
            <person name="Hellsten U."/>
            <person name="May G.D."/>
            <person name="Yu Y."/>
            <person name="Sakurai T."/>
            <person name="Umezawa T."/>
            <person name="Bhattacharyya M.K."/>
            <person name="Sandhu D."/>
            <person name="Valliyodan B."/>
            <person name="Lindquist E."/>
            <person name="Peto M."/>
            <person name="Grant D."/>
            <person name="Shu S."/>
            <person name="Goodstein D."/>
            <person name="Barry K."/>
            <person name="Futrell-Griggs M."/>
            <person name="Abernathy B."/>
            <person name="Du J."/>
            <person name="Tian Z."/>
            <person name="Zhu L."/>
            <person name="Gill N."/>
            <person name="Joshi T."/>
            <person name="Libault M."/>
            <person name="Sethuraman A."/>
            <person name="Zhang X.-C."/>
            <person name="Shinozaki K."/>
            <person name="Nguyen H.T."/>
            <person name="Wing R.A."/>
            <person name="Cregan P."/>
            <person name="Specht J."/>
            <person name="Grimwood J."/>
            <person name="Rokhsar D."/>
            <person name="Stacey G."/>
            <person name="Shoemaker R.C."/>
            <person name="Jackson S.A."/>
        </authorList>
    </citation>
    <scope>NUCLEOTIDE SEQUENCE [LARGE SCALE GENOMIC DNA]</scope>
    <source>
        <strain evidence="6">cv. Williams 82</strain>
        <tissue evidence="5">Callus</tissue>
    </source>
</reference>
<protein>
    <recommendedName>
        <fullName evidence="4">K+ potassium transporter integral membrane domain-containing protein</fullName>
    </recommendedName>
</protein>
<dbReference type="Gramene" id="KRH75505">
    <property type="protein sequence ID" value="KRH75505"/>
    <property type="gene ID" value="GLYMA_01G088800"/>
</dbReference>
<evidence type="ECO:0000256" key="2">
    <source>
        <dbReference type="ARBA" id="ARBA00008440"/>
    </source>
</evidence>
<sequence>MHIAQGVMKTINVNKLTSAGCRIEIWIGLFPNCQLADEELSEYKKHNCGMAPERIECSFLSSVKVLGACIILIGLFALQRYGTNKTRRGGWMALCGILLCITGSEAMFAGLGHFSQLSIKVWLVDSKVVET</sequence>
<name>K7K2S5_SOYBN</name>